<evidence type="ECO:0000256" key="4">
    <source>
        <dbReference type="ARBA" id="ARBA00022989"/>
    </source>
</evidence>
<dbReference type="RefSeq" id="WP_092889412.1">
    <property type="nucleotide sequence ID" value="NZ_FOOQ01000001.1"/>
</dbReference>
<keyword evidence="2" id="KW-1003">Cell membrane</keyword>
<keyword evidence="5" id="KW-0472">Membrane</keyword>
<evidence type="ECO:0000313" key="7">
    <source>
        <dbReference type="Proteomes" id="UP000198876"/>
    </source>
</evidence>
<organism evidence="6 7">
    <name type="scientific">Halopelagius inordinatus</name>
    <dbReference type="NCBI Taxonomy" id="553467"/>
    <lineage>
        <taxon>Archaea</taxon>
        <taxon>Methanobacteriati</taxon>
        <taxon>Methanobacteriota</taxon>
        <taxon>Stenosarchaea group</taxon>
        <taxon>Halobacteria</taxon>
        <taxon>Halobacteriales</taxon>
        <taxon>Haloferacaceae</taxon>
    </lineage>
</organism>
<proteinExistence type="predicted"/>
<dbReference type="GO" id="GO:0005886">
    <property type="term" value="C:plasma membrane"/>
    <property type="evidence" value="ECO:0007669"/>
    <property type="project" value="UniProtKB-SubCell"/>
</dbReference>
<dbReference type="InterPro" id="IPR002758">
    <property type="entry name" value="Cation_antiport_E"/>
</dbReference>
<evidence type="ECO:0000313" key="6">
    <source>
        <dbReference type="EMBL" id="SFF99221.1"/>
    </source>
</evidence>
<gene>
    <name evidence="6" type="ORF">SAMN04488063_1057</name>
</gene>
<protein>
    <submittedName>
        <fullName evidence="6">Multicomponent Na+:H+ antiporter subunit E</fullName>
    </submittedName>
</protein>
<dbReference type="GO" id="GO:0008324">
    <property type="term" value="F:monoatomic cation transmembrane transporter activity"/>
    <property type="evidence" value="ECO:0007669"/>
    <property type="project" value="InterPro"/>
</dbReference>
<keyword evidence="4" id="KW-1133">Transmembrane helix</keyword>
<dbReference type="PANTHER" id="PTHR34584:SF1">
    <property type="entry name" value="NA(+)_H(+) ANTIPORTER SUBUNIT E1"/>
    <property type="match status" value="1"/>
</dbReference>
<keyword evidence="3" id="KW-0812">Transmembrane</keyword>
<dbReference type="AlphaFoldDB" id="A0A1I2ND04"/>
<evidence type="ECO:0000256" key="3">
    <source>
        <dbReference type="ARBA" id="ARBA00022692"/>
    </source>
</evidence>
<dbReference type="Proteomes" id="UP000198876">
    <property type="component" value="Unassembled WGS sequence"/>
</dbReference>
<dbReference type="OrthoDB" id="85180at2157"/>
<dbReference type="EMBL" id="FOOQ01000001">
    <property type="protein sequence ID" value="SFF99221.1"/>
    <property type="molecule type" value="Genomic_DNA"/>
</dbReference>
<dbReference type="STRING" id="553467.SAMN04488063_1057"/>
<keyword evidence="7" id="KW-1185">Reference proteome</keyword>
<sequence length="361" mass="39125">MADSSPRILVPVGESATVRNTVAYAVREARSVAEETGEQATVHFVYPVRWQLIDEDEPAATRTVEFLERVRVWAETDLDYDEDAPADEDAPVAVETAMVGQDRYLFSPGDFADILLDYAHSEGLDRVIVDPEYQPGGSAPMLQPLELELARSDLAVEEAPVERPTRRGRLLGRASLQKAALTFGTTFLFYLVVGGTFSPFDLGTGALTAAIATLLLSRVAFIDSPSLRRTPARLARACLYVPYLLWEIAKANLSVAYIILHPSLPIDPKMSGFRAAVWGDLPVTTMANSITLTPGTLTVDVGRDGLLVHSLDASSRADLAGGKLERAVRFVFYGRAAARIPTPTERGSITTDDAESGETAD</sequence>
<evidence type="ECO:0000256" key="5">
    <source>
        <dbReference type="ARBA" id="ARBA00023136"/>
    </source>
</evidence>
<evidence type="ECO:0000256" key="1">
    <source>
        <dbReference type="ARBA" id="ARBA00004651"/>
    </source>
</evidence>
<comment type="subcellular location">
    <subcellularLocation>
        <location evidence="1">Cell membrane</location>
        <topology evidence="1">Multi-pass membrane protein</topology>
    </subcellularLocation>
</comment>
<reference evidence="7" key="1">
    <citation type="submission" date="2016-10" db="EMBL/GenBank/DDBJ databases">
        <authorList>
            <person name="Varghese N."/>
            <person name="Submissions S."/>
        </authorList>
    </citation>
    <scope>NUCLEOTIDE SEQUENCE [LARGE SCALE GENOMIC DNA]</scope>
    <source>
        <strain evidence="7">CGMCC 1.7739</strain>
    </source>
</reference>
<dbReference type="PANTHER" id="PTHR34584">
    <property type="entry name" value="NA(+)/H(+) ANTIPORTER SUBUNIT E1"/>
    <property type="match status" value="1"/>
</dbReference>
<dbReference type="NCBIfam" id="NF009295">
    <property type="entry name" value="PRK12652.1"/>
    <property type="match status" value="1"/>
</dbReference>
<evidence type="ECO:0000256" key="2">
    <source>
        <dbReference type="ARBA" id="ARBA00022475"/>
    </source>
</evidence>
<dbReference type="Pfam" id="PF01899">
    <property type="entry name" value="MNHE"/>
    <property type="match status" value="1"/>
</dbReference>
<name>A0A1I2ND04_9EURY</name>
<accession>A0A1I2ND04</accession>